<organism evidence="2 3">
    <name type="scientific">Nicrophorus vespilloides</name>
    <name type="common">Boreal carrion beetle</name>
    <dbReference type="NCBI Taxonomy" id="110193"/>
    <lineage>
        <taxon>Eukaryota</taxon>
        <taxon>Metazoa</taxon>
        <taxon>Ecdysozoa</taxon>
        <taxon>Arthropoda</taxon>
        <taxon>Hexapoda</taxon>
        <taxon>Insecta</taxon>
        <taxon>Pterygota</taxon>
        <taxon>Neoptera</taxon>
        <taxon>Endopterygota</taxon>
        <taxon>Coleoptera</taxon>
        <taxon>Polyphaga</taxon>
        <taxon>Staphyliniformia</taxon>
        <taxon>Silphidae</taxon>
        <taxon>Nicrophorinae</taxon>
        <taxon>Nicrophorus</taxon>
    </lineage>
</organism>
<dbReference type="Proteomes" id="UP000695000">
    <property type="component" value="Unplaced"/>
</dbReference>
<dbReference type="Pfam" id="PF12796">
    <property type="entry name" value="Ank_2"/>
    <property type="match status" value="1"/>
</dbReference>
<dbReference type="PRINTS" id="PR01415">
    <property type="entry name" value="ANKYRIN"/>
</dbReference>
<evidence type="ECO:0000256" key="1">
    <source>
        <dbReference type="PROSITE-ProRule" id="PRU00023"/>
    </source>
</evidence>
<feature type="repeat" description="ANK" evidence="1">
    <location>
        <begin position="70"/>
        <end position="102"/>
    </location>
</feature>
<accession>A0ABM1MMZ9</accession>
<dbReference type="InterPro" id="IPR036770">
    <property type="entry name" value="Ankyrin_rpt-contain_sf"/>
</dbReference>
<dbReference type="SMART" id="SM00248">
    <property type="entry name" value="ANK"/>
    <property type="match status" value="3"/>
</dbReference>
<dbReference type="Pfam" id="PF00023">
    <property type="entry name" value="Ank"/>
    <property type="match status" value="1"/>
</dbReference>
<sequence length="230" mass="26331">MSSYSDSELRMKRRMKAKDKIVRKDFLQALKNFKTSREEEQLLLSVKVNNSDLLQRLLEDGTSANTRDNIGRCALHLAASRGYKDIVRILLCHGADPNVQDMILNTPLHLAACNSNLEVVTLLIDGGADIRMLDINGRNPLQIAESKLHILMKGWQSGAVETKKIHMQVQEIIEVMLSLWRNKTRTNWGHHRDNVDDLEFMKLSLRSNPEPEIDDQMSKLLSELKEFSIK</sequence>
<dbReference type="SUPFAM" id="SSF48403">
    <property type="entry name" value="Ankyrin repeat"/>
    <property type="match status" value="1"/>
</dbReference>
<proteinExistence type="predicted"/>
<dbReference type="RefSeq" id="XP_017775949.1">
    <property type="nucleotide sequence ID" value="XM_017920460.1"/>
</dbReference>
<evidence type="ECO:0000313" key="2">
    <source>
        <dbReference type="Proteomes" id="UP000695000"/>
    </source>
</evidence>
<protein>
    <submittedName>
        <fullName evidence="3">Ankyrin repeat domain-containing protein 54</fullName>
    </submittedName>
</protein>
<keyword evidence="1" id="KW-0040">ANK repeat</keyword>
<gene>
    <name evidence="3" type="primary">LOC108562199</name>
</gene>
<dbReference type="GeneID" id="108562199"/>
<dbReference type="PROSITE" id="PS50088">
    <property type="entry name" value="ANK_REPEAT"/>
    <property type="match status" value="2"/>
</dbReference>
<evidence type="ECO:0000313" key="3">
    <source>
        <dbReference type="RefSeq" id="XP_017775949.1"/>
    </source>
</evidence>
<keyword evidence="2" id="KW-1185">Reference proteome</keyword>
<name>A0ABM1MMZ9_NICVS</name>
<dbReference type="PROSITE" id="PS50297">
    <property type="entry name" value="ANK_REP_REGION"/>
    <property type="match status" value="2"/>
</dbReference>
<dbReference type="PANTHER" id="PTHR22677:SF4">
    <property type="entry name" value="USHER SYNDROME TYPE-1G PROTEIN-LIKE PROTEIN"/>
    <property type="match status" value="1"/>
</dbReference>
<dbReference type="PANTHER" id="PTHR22677">
    <property type="entry name" value="ANKYRIN REPEAT DOMAIN-CONTAINING PROTEIN 60"/>
    <property type="match status" value="1"/>
</dbReference>
<dbReference type="InterPro" id="IPR002110">
    <property type="entry name" value="Ankyrin_rpt"/>
</dbReference>
<dbReference type="InterPro" id="IPR039323">
    <property type="entry name" value="ANKRD_45/46/60"/>
</dbReference>
<reference evidence="3" key="1">
    <citation type="submission" date="2025-08" db="UniProtKB">
        <authorList>
            <consortium name="RefSeq"/>
        </authorList>
    </citation>
    <scope>IDENTIFICATION</scope>
    <source>
        <tissue evidence="3">Whole Larva</tissue>
    </source>
</reference>
<feature type="repeat" description="ANK" evidence="1">
    <location>
        <begin position="103"/>
        <end position="135"/>
    </location>
</feature>
<dbReference type="Gene3D" id="1.25.40.20">
    <property type="entry name" value="Ankyrin repeat-containing domain"/>
    <property type="match status" value="1"/>
</dbReference>